<dbReference type="GeneID" id="96904377"/>
<dbReference type="AlphaFoldDB" id="G0VGV8"/>
<proteinExistence type="predicted"/>
<reference key="2">
    <citation type="submission" date="2011-08" db="EMBL/GenBank/DDBJ databases">
        <title>Genome sequence of Naumovozyma castellii.</title>
        <authorList>
            <person name="Gordon J.L."/>
            <person name="Armisen D."/>
            <person name="Proux-Wera E."/>
            <person name="OhEigeartaigh S.S."/>
            <person name="Byrne K.P."/>
            <person name="Wolfe K.H."/>
        </authorList>
    </citation>
    <scope>NUCLEOTIDE SEQUENCE</scope>
    <source>
        <strain>Type strain:CBS 4309</strain>
    </source>
</reference>
<dbReference type="GO" id="GO:0004029">
    <property type="term" value="F:aldehyde dehydrogenase (NAD+) activity"/>
    <property type="evidence" value="ECO:0007669"/>
    <property type="project" value="EnsemblFungi"/>
</dbReference>
<dbReference type="SUPFAM" id="SSF51735">
    <property type="entry name" value="NAD(P)-binding Rossmann-fold domains"/>
    <property type="match status" value="1"/>
</dbReference>
<name>G0VGV8_NAUCA</name>
<dbReference type="InterPro" id="IPR002347">
    <property type="entry name" value="SDR_fam"/>
</dbReference>
<dbReference type="STRING" id="1064592.G0VGV8"/>
<dbReference type="PANTHER" id="PTHR47534:SF3">
    <property type="entry name" value="ALCOHOL DEHYDROGENASE-LIKE C-TERMINAL DOMAIN-CONTAINING PROTEIN"/>
    <property type="match status" value="1"/>
</dbReference>
<reference evidence="2 3" key="1">
    <citation type="journal article" date="2011" name="Proc. Natl. Acad. Sci. U.S.A.">
        <title>Evolutionary erosion of yeast sex chromosomes by mating-type switching accidents.</title>
        <authorList>
            <person name="Gordon J.L."/>
            <person name="Armisen D."/>
            <person name="Proux-Wera E."/>
            <person name="Oheigeartaigh S.S."/>
            <person name="Byrne K.P."/>
            <person name="Wolfe K.H."/>
        </authorList>
    </citation>
    <scope>NUCLEOTIDE SEQUENCE [LARGE SCALE GENOMIC DNA]</scope>
    <source>
        <strain evidence="3">ATCC 76901 / BCRC 22586 / CBS 4309 / NBRC 1992 / NRRL Y-12630</strain>
    </source>
</reference>
<dbReference type="GO" id="GO:0005783">
    <property type="term" value="C:endoplasmic reticulum"/>
    <property type="evidence" value="ECO:0007669"/>
    <property type="project" value="EnsemblFungi"/>
</dbReference>
<dbReference type="HOGENOM" id="CLU_082210_0_0_1"/>
<dbReference type="InterPro" id="IPR036291">
    <property type="entry name" value="NAD(P)-bd_dom_sf"/>
</dbReference>
<dbReference type="KEGG" id="ncs:NCAS_0F02450"/>
<dbReference type="InParanoid" id="G0VGV8"/>
<dbReference type="OrthoDB" id="2898509at2759"/>
<dbReference type="RefSeq" id="XP_003677084.1">
    <property type="nucleotide sequence ID" value="XM_003677036.1"/>
</dbReference>
<evidence type="ECO:0000313" key="2">
    <source>
        <dbReference type="EMBL" id="CCC70729.1"/>
    </source>
</evidence>
<dbReference type="EMBL" id="HE576757">
    <property type="protein sequence ID" value="CCC70729.1"/>
    <property type="molecule type" value="Genomic_DNA"/>
</dbReference>
<keyword evidence="1" id="KW-0560">Oxidoreductase</keyword>
<dbReference type="PANTHER" id="PTHR47534">
    <property type="entry name" value="YALI0E05731P"/>
    <property type="match status" value="1"/>
</dbReference>
<organism evidence="2 3">
    <name type="scientific">Naumovozyma castellii</name>
    <name type="common">Yeast</name>
    <name type="synonym">Saccharomyces castellii</name>
    <dbReference type="NCBI Taxonomy" id="27288"/>
    <lineage>
        <taxon>Eukaryota</taxon>
        <taxon>Fungi</taxon>
        <taxon>Dikarya</taxon>
        <taxon>Ascomycota</taxon>
        <taxon>Saccharomycotina</taxon>
        <taxon>Saccharomycetes</taxon>
        <taxon>Saccharomycetales</taxon>
        <taxon>Saccharomycetaceae</taxon>
        <taxon>Naumovozyma</taxon>
    </lineage>
</organism>
<dbReference type="Proteomes" id="UP000001640">
    <property type="component" value="Chromosome 6"/>
</dbReference>
<dbReference type="Gene3D" id="3.40.50.720">
    <property type="entry name" value="NAD(P)-binding Rossmann-like Domain"/>
    <property type="match status" value="1"/>
</dbReference>
<evidence type="ECO:0000313" key="3">
    <source>
        <dbReference type="Proteomes" id="UP000001640"/>
    </source>
</evidence>
<dbReference type="Pfam" id="PF00106">
    <property type="entry name" value="adh_short"/>
    <property type="match status" value="1"/>
</dbReference>
<dbReference type="GO" id="GO:1901426">
    <property type="term" value="P:response to furfural"/>
    <property type="evidence" value="ECO:0007669"/>
    <property type="project" value="EnsemblFungi"/>
</dbReference>
<evidence type="ECO:0000256" key="1">
    <source>
        <dbReference type="ARBA" id="ARBA00023002"/>
    </source>
</evidence>
<accession>G0VGV8</accession>
<dbReference type="OMA" id="AHMNTVA"/>
<dbReference type="eggNOG" id="KOG1208">
    <property type="taxonomic scope" value="Eukaryota"/>
</dbReference>
<evidence type="ECO:0008006" key="4">
    <source>
        <dbReference type="Google" id="ProtNLM"/>
    </source>
</evidence>
<keyword evidence="3" id="KW-1185">Reference proteome</keyword>
<sequence>MKKDTSVKWEPKDPSELDLSNVRAAIFGGTGGLGRAISRQLAERGADVLVVGRTFRDQDMEKIKFLKADLSLVTEADRVANEIPAKYFTHFVFTTGIIAAPKREETAEGLERDMAISYLSRYVLMNQLAPHLGESLPKDGPKPKVFIMGFPGSGQTGNPEDMNSEASYGAISTHMNTVAANEALVLDATKRYPNIATFGLNPGLIKTDIRNNYLGEGSILSRTVEWIIGWTHQSPADYAKKICSLLVSPDIEGHSGAMFDCYGNAILQSPGLTPEVVDNFMKNSKALVVRALAKKPDETASKVPV</sequence>
<gene>
    <name evidence="2" type="primary">NCAS0F02450</name>
    <name evidence="2" type="ordered locus">NCAS_0F02450</name>
</gene>
<dbReference type="FunCoup" id="G0VGV8">
    <property type="interactions" value="46"/>
</dbReference>
<dbReference type="InterPro" id="IPR052228">
    <property type="entry name" value="Sec_Metab_Biosynth_Oxidored"/>
</dbReference>
<protein>
    <recommendedName>
        <fullName evidence="4">Ketoreductase (KR) domain-containing protein</fullName>
    </recommendedName>
</protein>